<dbReference type="EMBL" id="ML992675">
    <property type="protein sequence ID" value="KAF2211839.1"/>
    <property type="molecule type" value="Genomic_DNA"/>
</dbReference>
<protein>
    <submittedName>
        <fullName evidence="2">Uncharacterized protein</fullName>
    </submittedName>
</protein>
<evidence type="ECO:0000313" key="3">
    <source>
        <dbReference type="Proteomes" id="UP000799539"/>
    </source>
</evidence>
<gene>
    <name evidence="2" type="ORF">CERZMDRAFT_85227</name>
</gene>
<organism evidence="2 3">
    <name type="scientific">Cercospora zeae-maydis SCOH1-5</name>
    <dbReference type="NCBI Taxonomy" id="717836"/>
    <lineage>
        <taxon>Eukaryota</taxon>
        <taxon>Fungi</taxon>
        <taxon>Dikarya</taxon>
        <taxon>Ascomycota</taxon>
        <taxon>Pezizomycotina</taxon>
        <taxon>Dothideomycetes</taxon>
        <taxon>Dothideomycetidae</taxon>
        <taxon>Mycosphaerellales</taxon>
        <taxon>Mycosphaerellaceae</taxon>
        <taxon>Cercospora</taxon>
    </lineage>
</organism>
<reference evidence="2" key="1">
    <citation type="journal article" date="2020" name="Stud. Mycol.">
        <title>101 Dothideomycetes genomes: a test case for predicting lifestyles and emergence of pathogens.</title>
        <authorList>
            <person name="Haridas S."/>
            <person name="Albert R."/>
            <person name="Binder M."/>
            <person name="Bloem J."/>
            <person name="Labutti K."/>
            <person name="Salamov A."/>
            <person name="Andreopoulos B."/>
            <person name="Baker S."/>
            <person name="Barry K."/>
            <person name="Bills G."/>
            <person name="Bluhm B."/>
            <person name="Cannon C."/>
            <person name="Castanera R."/>
            <person name="Culley D."/>
            <person name="Daum C."/>
            <person name="Ezra D."/>
            <person name="Gonzalez J."/>
            <person name="Henrissat B."/>
            <person name="Kuo A."/>
            <person name="Liang C."/>
            <person name="Lipzen A."/>
            <person name="Lutzoni F."/>
            <person name="Magnuson J."/>
            <person name="Mondo S."/>
            <person name="Nolan M."/>
            <person name="Ohm R."/>
            <person name="Pangilinan J."/>
            <person name="Park H.-J."/>
            <person name="Ramirez L."/>
            <person name="Alfaro M."/>
            <person name="Sun H."/>
            <person name="Tritt A."/>
            <person name="Yoshinaga Y."/>
            <person name="Zwiers L.-H."/>
            <person name="Turgeon B."/>
            <person name="Goodwin S."/>
            <person name="Spatafora J."/>
            <person name="Crous P."/>
            <person name="Grigoriev I."/>
        </authorList>
    </citation>
    <scope>NUCLEOTIDE SEQUENCE</scope>
    <source>
        <strain evidence="2">SCOH1-5</strain>
    </source>
</reference>
<proteinExistence type="predicted"/>
<dbReference type="AlphaFoldDB" id="A0A6A6FEC3"/>
<name>A0A6A6FEC3_9PEZI</name>
<evidence type="ECO:0000256" key="1">
    <source>
        <dbReference type="SAM" id="MobiDB-lite"/>
    </source>
</evidence>
<feature type="region of interest" description="Disordered" evidence="1">
    <location>
        <begin position="163"/>
        <end position="188"/>
    </location>
</feature>
<sequence length="188" mass="20351">MPYHTGFVVLLSRRRCSYSTPRPPDRPPWRGRRAVTALSARRTTVILLGDETRHGAARVAVVRATRPFCLPACLPACPLLRRQMSQQCRSSPAYQPACLPACLPLACLPARPPALLRIHGADVEQARRATRTTSQCDAASAQRVLDSAPGWQTARRVEQSPSFVGQQSGAGHVPSLAVAVRGEGPRTS</sequence>
<accession>A0A6A6FEC3</accession>
<evidence type="ECO:0000313" key="2">
    <source>
        <dbReference type="EMBL" id="KAF2211839.1"/>
    </source>
</evidence>
<keyword evidence="3" id="KW-1185">Reference proteome</keyword>
<dbReference type="Proteomes" id="UP000799539">
    <property type="component" value="Unassembled WGS sequence"/>
</dbReference>